<name>A0ABW3G4S2_9PSEU</name>
<protein>
    <submittedName>
        <fullName evidence="2">Uncharacterized protein</fullName>
    </submittedName>
</protein>
<evidence type="ECO:0000313" key="3">
    <source>
        <dbReference type="Proteomes" id="UP001597018"/>
    </source>
</evidence>
<gene>
    <name evidence="2" type="ORF">ACFQ16_28690</name>
</gene>
<accession>A0ABW3G4S2</accession>
<reference evidence="3" key="1">
    <citation type="journal article" date="2019" name="Int. J. Syst. Evol. Microbiol.">
        <title>The Global Catalogue of Microorganisms (GCM) 10K type strain sequencing project: providing services to taxonomists for standard genome sequencing and annotation.</title>
        <authorList>
            <consortium name="The Broad Institute Genomics Platform"/>
            <consortium name="The Broad Institute Genome Sequencing Center for Infectious Disease"/>
            <person name="Wu L."/>
            <person name="Ma J."/>
        </authorList>
    </citation>
    <scope>NUCLEOTIDE SEQUENCE [LARGE SCALE GENOMIC DNA]</scope>
    <source>
        <strain evidence="3">CCUG 56401</strain>
    </source>
</reference>
<comment type="caution">
    <text evidence="2">The sequence shown here is derived from an EMBL/GenBank/DDBJ whole genome shotgun (WGS) entry which is preliminary data.</text>
</comment>
<keyword evidence="1" id="KW-0472">Membrane</keyword>
<organism evidence="2 3">
    <name type="scientific">Saccharopolyspora rosea</name>
    <dbReference type="NCBI Taxonomy" id="524884"/>
    <lineage>
        <taxon>Bacteria</taxon>
        <taxon>Bacillati</taxon>
        <taxon>Actinomycetota</taxon>
        <taxon>Actinomycetes</taxon>
        <taxon>Pseudonocardiales</taxon>
        <taxon>Pseudonocardiaceae</taxon>
        <taxon>Saccharopolyspora</taxon>
    </lineage>
</organism>
<proteinExistence type="predicted"/>
<dbReference type="Proteomes" id="UP001597018">
    <property type="component" value="Unassembled WGS sequence"/>
</dbReference>
<sequence>MIKRIVKMALIAVAVVVVLFFAAYGLMMLGIFWALENPEKYGWLH</sequence>
<dbReference type="RefSeq" id="WP_345601187.1">
    <property type="nucleotide sequence ID" value="NZ_BAABLT010000029.1"/>
</dbReference>
<dbReference type="EMBL" id="JBHTIW010000041">
    <property type="protein sequence ID" value="MFD0923742.1"/>
    <property type="molecule type" value="Genomic_DNA"/>
</dbReference>
<keyword evidence="1" id="KW-1133">Transmembrane helix</keyword>
<keyword evidence="1" id="KW-0812">Transmembrane</keyword>
<evidence type="ECO:0000256" key="1">
    <source>
        <dbReference type="SAM" id="Phobius"/>
    </source>
</evidence>
<evidence type="ECO:0000313" key="2">
    <source>
        <dbReference type="EMBL" id="MFD0923742.1"/>
    </source>
</evidence>
<keyword evidence="3" id="KW-1185">Reference proteome</keyword>
<feature type="transmembrane region" description="Helical" evidence="1">
    <location>
        <begin position="9"/>
        <end position="35"/>
    </location>
</feature>